<keyword evidence="4" id="KW-0614">Plasmid</keyword>
<accession>A0AAU7S0R6</accession>
<gene>
    <name evidence="4" type="ORF">ABM479_21080</name>
</gene>
<feature type="domain" description="Carbohydrate kinase PfkB" evidence="3">
    <location>
        <begin position="174"/>
        <end position="256"/>
    </location>
</feature>
<evidence type="ECO:0000256" key="2">
    <source>
        <dbReference type="ARBA" id="ARBA00022777"/>
    </source>
</evidence>
<proteinExistence type="predicted"/>
<organism evidence="4">
    <name type="scientific">Rhizobium sp. ZPR3</name>
    <dbReference type="NCBI Taxonomy" id="3158967"/>
    <lineage>
        <taxon>Bacteria</taxon>
        <taxon>Pseudomonadati</taxon>
        <taxon>Pseudomonadota</taxon>
        <taxon>Alphaproteobacteria</taxon>
        <taxon>Hyphomicrobiales</taxon>
        <taxon>Rhizobiaceae</taxon>
        <taxon>Rhizobium/Agrobacterium group</taxon>
        <taxon>Rhizobium</taxon>
    </lineage>
</organism>
<dbReference type="InterPro" id="IPR029056">
    <property type="entry name" value="Ribokinase-like"/>
</dbReference>
<dbReference type="GO" id="GO:0016301">
    <property type="term" value="F:kinase activity"/>
    <property type="evidence" value="ECO:0007669"/>
    <property type="project" value="UniProtKB-KW"/>
</dbReference>
<evidence type="ECO:0000256" key="1">
    <source>
        <dbReference type="ARBA" id="ARBA00022679"/>
    </source>
</evidence>
<dbReference type="EMBL" id="CP157961">
    <property type="protein sequence ID" value="XBT96032.1"/>
    <property type="molecule type" value="Genomic_DNA"/>
</dbReference>
<geneLocation type="plasmid" evidence="4">
    <name>unnamed1</name>
</geneLocation>
<dbReference type="SUPFAM" id="SSF53613">
    <property type="entry name" value="Ribokinase-like"/>
    <property type="match status" value="1"/>
</dbReference>
<protein>
    <submittedName>
        <fullName evidence="4">PfkB family carbohydrate kinase</fullName>
    </submittedName>
</protein>
<keyword evidence="2 4" id="KW-0418">Kinase</keyword>
<dbReference type="Gene3D" id="3.40.1190.20">
    <property type="match status" value="1"/>
</dbReference>
<name>A0AAU7S0R6_9HYPH</name>
<evidence type="ECO:0000313" key="4">
    <source>
        <dbReference type="EMBL" id="XBT96032.1"/>
    </source>
</evidence>
<dbReference type="Pfam" id="PF00294">
    <property type="entry name" value="PfkB"/>
    <property type="match status" value="1"/>
</dbReference>
<keyword evidence="1" id="KW-0808">Transferase</keyword>
<dbReference type="PANTHER" id="PTHR10584">
    <property type="entry name" value="SUGAR KINASE"/>
    <property type="match status" value="1"/>
</dbReference>
<sequence>MPRIIVIGSVNHDRIWQLDAPLVPGGRIQFSSRTTRLGGGAFYTGRQLLELGADVAIVSRLMRDEQGQAALQSLTKDGFDTAHITMAPGETAPLEIFLEPNGERTIIAPAGRSQPLTAAGKVSGAGVYINALALDESLVEQIGAQPLVLTQFPLRPATPRPSDYVISSRDDVPDDLALAWQRAGQIAGSRLKMLVLTDGTRPITLFDGSQTVEVAPADRIDTTNTIGAGDRFAGSFLFALLEGKAPAAAAQDASRITADWLRRRGD</sequence>
<dbReference type="RefSeq" id="WP_349960551.1">
    <property type="nucleotide sequence ID" value="NZ_CP157961.1"/>
</dbReference>
<reference evidence="4" key="1">
    <citation type="submission" date="2024-06" db="EMBL/GenBank/DDBJ databases">
        <authorList>
            <person name="Li T."/>
            <person name="Gao R."/>
        </authorList>
    </citation>
    <scope>NUCLEOTIDE SEQUENCE</scope>
    <source>
        <strain evidence="4">ZPR3</strain>
        <plasmid evidence="4">unnamed1</plasmid>
    </source>
</reference>
<evidence type="ECO:0000259" key="3">
    <source>
        <dbReference type="Pfam" id="PF00294"/>
    </source>
</evidence>
<dbReference type="PANTHER" id="PTHR10584:SF166">
    <property type="entry name" value="RIBOKINASE"/>
    <property type="match status" value="1"/>
</dbReference>
<dbReference type="InterPro" id="IPR011611">
    <property type="entry name" value="PfkB_dom"/>
</dbReference>
<dbReference type="AlphaFoldDB" id="A0AAU7S0R6"/>